<dbReference type="EMBL" id="AFRT01002462">
    <property type="protein sequence ID" value="ELU37805.1"/>
    <property type="molecule type" value="Genomic_DNA"/>
</dbReference>
<comment type="caution">
    <text evidence="2">The sequence shown here is derived from an EMBL/GenBank/DDBJ whole genome shotgun (WGS) entry which is preliminary data.</text>
</comment>
<reference evidence="2 3" key="1">
    <citation type="journal article" date="2013" name="Nat. Commun.">
        <title>The evolution and pathogenic mechanisms of the rice sheath blight pathogen.</title>
        <authorList>
            <person name="Zheng A."/>
            <person name="Lin R."/>
            <person name="Xu L."/>
            <person name="Qin P."/>
            <person name="Tang C."/>
            <person name="Ai P."/>
            <person name="Zhang D."/>
            <person name="Liu Y."/>
            <person name="Sun Z."/>
            <person name="Feng H."/>
            <person name="Wang Y."/>
            <person name="Chen Y."/>
            <person name="Liang X."/>
            <person name="Fu R."/>
            <person name="Li Q."/>
            <person name="Zhang J."/>
            <person name="Yu X."/>
            <person name="Xie Z."/>
            <person name="Ding L."/>
            <person name="Guan P."/>
            <person name="Tang J."/>
            <person name="Liang Y."/>
            <person name="Wang S."/>
            <person name="Deng Q."/>
            <person name="Li S."/>
            <person name="Zhu J."/>
            <person name="Wang L."/>
            <person name="Liu H."/>
            <person name="Li P."/>
        </authorList>
    </citation>
    <scope>NUCLEOTIDE SEQUENCE [LARGE SCALE GENOMIC DNA]</scope>
    <source>
        <strain evidence="3">AG-1 IA</strain>
    </source>
</reference>
<feature type="compositionally biased region" description="Basic and acidic residues" evidence="1">
    <location>
        <begin position="1"/>
        <end position="10"/>
    </location>
</feature>
<dbReference type="HOGENOM" id="CLU_2401185_0_0_1"/>
<name>L8WIT8_THACA</name>
<dbReference type="AlphaFoldDB" id="L8WIT8"/>
<dbReference type="Proteomes" id="UP000011668">
    <property type="component" value="Unassembled WGS sequence"/>
</dbReference>
<keyword evidence="3" id="KW-1185">Reference proteome</keyword>
<evidence type="ECO:0000313" key="3">
    <source>
        <dbReference type="Proteomes" id="UP000011668"/>
    </source>
</evidence>
<feature type="region of interest" description="Disordered" evidence="1">
    <location>
        <begin position="1"/>
        <end position="24"/>
    </location>
</feature>
<accession>L8WIT8</accession>
<dbReference type="OrthoDB" id="4505683at2759"/>
<evidence type="ECO:0000256" key="1">
    <source>
        <dbReference type="SAM" id="MobiDB-lite"/>
    </source>
</evidence>
<organism evidence="2 3">
    <name type="scientific">Thanatephorus cucumeris (strain AG1-IA)</name>
    <name type="common">Rice sheath blight fungus</name>
    <name type="synonym">Rhizoctonia solani</name>
    <dbReference type="NCBI Taxonomy" id="983506"/>
    <lineage>
        <taxon>Eukaryota</taxon>
        <taxon>Fungi</taxon>
        <taxon>Dikarya</taxon>
        <taxon>Basidiomycota</taxon>
        <taxon>Agaricomycotina</taxon>
        <taxon>Agaricomycetes</taxon>
        <taxon>Cantharellales</taxon>
        <taxon>Ceratobasidiaceae</taxon>
        <taxon>Rhizoctonia</taxon>
        <taxon>Rhizoctonia solani AG-1</taxon>
    </lineage>
</organism>
<evidence type="ECO:0000313" key="2">
    <source>
        <dbReference type="EMBL" id="ELU37805.1"/>
    </source>
</evidence>
<proteinExistence type="predicted"/>
<protein>
    <submittedName>
        <fullName evidence="2">Uncharacterized protein</fullName>
    </submittedName>
</protein>
<gene>
    <name evidence="2" type="ORF">AG1IA_08168</name>
</gene>
<sequence length="93" mass="9642">MRDSLEDPKQSYHSKFAGSLPPGPGSFRVVAYFLKITKLLTPQASALTSLLLATMRFVNAALVSLAALALAQDVPACVKTCSDQAAAANGCGS</sequence>